<feature type="transmembrane region" description="Helical" evidence="2">
    <location>
        <begin position="20"/>
        <end position="42"/>
    </location>
</feature>
<accession>A0A955RM21</accession>
<evidence type="ECO:0008006" key="5">
    <source>
        <dbReference type="Google" id="ProtNLM"/>
    </source>
</evidence>
<keyword evidence="2" id="KW-0812">Transmembrane</keyword>
<dbReference type="Proteomes" id="UP000714915">
    <property type="component" value="Unassembled WGS sequence"/>
</dbReference>
<reference evidence="3" key="1">
    <citation type="submission" date="2020-04" db="EMBL/GenBank/DDBJ databases">
        <authorList>
            <person name="Zhang T."/>
        </authorList>
    </citation>
    <scope>NUCLEOTIDE SEQUENCE</scope>
    <source>
        <strain evidence="3">HKST-UBA09</strain>
    </source>
</reference>
<reference evidence="3" key="2">
    <citation type="journal article" date="2021" name="Microbiome">
        <title>Successional dynamics and alternative stable states in a saline activated sludge microbial community over 9 years.</title>
        <authorList>
            <person name="Wang Y."/>
            <person name="Ye J."/>
            <person name="Ju F."/>
            <person name="Liu L."/>
            <person name="Boyd J.A."/>
            <person name="Deng Y."/>
            <person name="Parks D.H."/>
            <person name="Jiang X."/>
            <person name="Yin X."/>
            <person name="Woodcroft B.J."/>
            <person name="Tyson G.W."/>
            <person name="Hugenholtz P."/>
            <person name="Polz M.F."/>
            <person name="Zhang T."/>
        </authorList>
    </citation>
    <scope>NUCLEOTIDE SEQUENCE</scope>
    <source>
        <strain evidence="3">HKST-UBA09</strain>
    </source>
</reference>
<evidence type="ECO:0000256" key="1">
    <source>
        <dbReference type="SAM" id="Coils"/>
    </source>
</evidence>
<proteinExistence type="predicted"/>
<protein>
    <recommendedName>
        <fullName evidence="5">Septum formation initiator family protein</fullName>
    </recommendedName>
</protein>
<name>A0A955RM21_9BACT</name>
<dbReference type="EMBL" id="JAGQLF010000025">
    <property type="protein sequence ID" value="MCA9386908.1"/>
    <property type="molecule type" value="Genomic_DNA"/>
</dbReference>
<dbReference type="AlphaFoldDB" id="A0A955RM21"/>
<keyword evidence="1" id="KW-0175">Coiled coil</keyword>
<gene>
    <name evidence="3" type="ORF">KC669_02630</name>
</gene>
<comment type="caution">
    <text evidence="3">The sequence shown here is derived from an EMBL/GenBank/DDBJ whole genome shotgun (WGS) entry which is preliminary data.</text>
</comment>
<feature type="coiled-coil region" evidence="1">
    <location>
        <begin position="55"/>
        <end position="82"/>
    </location>
</feature>
<evidence type="ECO:0000256" key="2">
    <source>
        <dbReference type="SAM" id="Phobius"/>
    </source>
</evidence>
<keyword evidence="2" id="KW-1133">Transmembrane helix</keyword>
<organism evidence="3 4">
    <name type="scientific">Candidatus Dojkabacteria bacterium</name>
    <dbReference type="NCBI Taxonomy" id="2099670"/>
    <lineage>
        <taxon>Bacteria</taxon>
        <taxon>Candidatus Dojkabacteria</taxon>
    </lineage>
</organism>
<sequence>MGKFIKRIKKQFFINIRRVAFEGISLTVVLSLILLLVISNIFRAINNGQSNYSIYQSEQKSLTEIEGKNDDLKKELEIVSSDEYQKLLAKEVLGIAEPGETLYSIDEGVSFYEVEKRLADVSEVESYSNWWMQLIGL</sequence>
<keyword evidence="2" id="KW-0472">Membrane</keyword>
<evidence type="ECO:0000313" key="4">
    <source>
        <dbReference type="Proteomes" id="UP000714915"/>
    </source>
</evidence>
<evidence type="ECO:0000313" key="3">
    <source>
        <dbReference type="EMBL" id="MCA9386908.1"/>
    </source>
</evidence>